<feature type="compositionally biased region" description="Basic and acidic residues" evidence="1">
    <location>
        <begin position="131"/>
        <end position="147"/>
    </location>
</feature>
<feature type="compositionally biased region" description="Basic and acidic residues" evidence="1">
    <location>
        <begin position="103"/>
        <end position="124"/>
    </location>
</feature>
<gene>
    <name evidence="2" type="ORF">Glove_82g44</name>
</gene>
<feature type="compositionally biased region" description="Acidic residues" evidence="1">
    <location>
        <begin position="148"/>
        <end position="163"/>
    </location>
</feature>
<evidence type="ECO:0000313" key="2">
    <source>
        <dbReference type="EMBL" id="RHZ84384.1"/>
    </source>
</evidence>
<evidence type="ECO:0008006" key="4">
    <source>
        <dbReference type="Google" id="ProtNLM"/>
    </source>
</evidence>
<sequence>MAFKCPFCNYVLSSRSAYSQHVKRYFENYDSSSSSSSEEIQNEFDIIMPNEDNRNNEIIYISDDEPMFSSRSNETSDIMQVEIDELPQSMNSLTFEEFASIRYEEPASRESEFETDESKSKSDETETETESESKSDKTKFESDKTDNESDESEESESAEEETETIPKFPNNTYSDLMTLIIQHNLNNKAGNAIIRFFNKHSNLPTSLLPKNIEQGRKLMDRMKLINLLNKEKTNNNRNYNEQYISNWWARTEKTLPTGSYLLSIILYSDASTTDSLGKNTLHPIFVTLGNIITWRRNKPDVKQLLAYLSIIKAKDDTQKISEEHKNIIHRTFHKSLKFLLFPLYDDNGIELELNNSIFWCFPRISMIISDWLEACTFALIYKSTKSNYPCHFCLVSKEDLSNINLNSNQIEPRFHNNMKLYYKNNTGKNVSIENVRNFFWSVPNINIYVATVPDRIHHLDLDLFQHQLNFTKILINKQCGKFVIDEMNRRVKLIPRYKDLKLFPNGFLHFTLLTASEYRSLMKIMIFIVDELYEDSGSPNFIKNNKITEVYLKWNKILHKDYVKKPYKLTNKKEIEKQIMKIIRRKAIITESSSKEIPKTPIALKYSKKLYEFCIQNAEIYIQTRMNDPDLEKEMKLGFEKFLKCLDAYLDFYDRKLSEHEEIDMIFHIYGGVTLKFDSIMHATNKFHKKPIFSNIAVEMNADEIFEYTSDNGVYFAQILLITEIIMNYEEPMHLALVQWYDFTSSRYMTHFYCSPTILARSVSSPVVSPSSSPERCRLSRRRFSRQPSWECCRRLSHRSSGEH</sequence>
<comment type="caution">
    <text evidence="2">The sequence shown here is derived from an EMBL/GenBank/DDBJ whole genome shotgun (WGS) entry which is preliminary data.</text>
</comment>
<feature type="region of interest" description="Disordered" evidence="1">
    <location>
        <begin position="103"/>
        <end position="169"/>
    </location>
</feature>
<dbReference type="Pfam" id="PF18759">
    <property type="entry name" value="Plavaka"/>
    <property type="match status" value="1"/>
</dbReference>
<dbReference type="InterPro" id="IPR041078">
    <property type="entry name" value="Plavaka"/>
</dbReference>
<proteinExistence type="predicted"/>
<keyword evidence="3" id="KW-1185">Reference proteome</keyword>
<dbReference type="AlphaFoldDB" id="A0A397JGT1"/>
<accession>A0A397JGT1</accession>
<dbReference type="Proteomes" id="UP000266861">
    <property type="component" value="Unassembled WGS sequence"/>
</dbReference>
<dbReference type="EMBL" id="PQFF01000078">
    <property type="protein sequence ID" value="RHZ84384.1"/>
    <property type="molecule type" value="Genomic_DNA"/>
</dbReference>
<name>A0A397JGT1_9GLOM</name>
<reference evidence="2 3" key="1">
    <citation type="submission" date="2018-08" db="EMBL/GenBank/DDBJ databases">
        <title>Genome and evolution of the arbuscular mycorrhizal fungus Diversispora epigaea (formerly Glomus versiforme) and its bacterial endosymbionts.</title>
        <authorList>
            <person name="Sun X."/>
            <person name="Fei Z."/>
            <person name="Harrison M."/>
        </authorList>
    </citation>
    <scope>NUCLEOTIDE SEQUENCE [LARGE SCALE GENOMIC DNA]</scope>
    <source>
        <strain evidence="2 3">IT104</strain>
    </source>
</reference>
<organism evidence="2 3">
    <name type="scientific">Diversispora epigaea</name>
    <dbReference type="NCBI Taxonomy" id="1348612"/>
    <lineage>
        <taxon>Eukaryota</taxon>
        <taxon>Fungi</taxon>
        <taxon>Fungi incertae sedis</taxon>
        <taxon>Mucoromycota</taxon>
        <taxon>Glomeromycotina</taxon>
        <taxon>Glomeromycetes</taxon>
        <taxon>Diversisporales</taxon>
        <taxon>Diversisporaceae</taxon>
        <taxon>Diversispora</taxon>
    </lineage>
</organism>
<protein>
    <recommendedName>
        <fullName evidence="4">C2H2-type domain-containing protein</fullName>
    </recommendedName>
</protein>
<evidence type="ECO:0000313" key="3">
    <source>
        <dbReference type="Proteomes" id="UP000266861"/>
    </source>
</evidence>
<evidence type="ECO:0000256" key="1">
    <source>
        <dbReference type="SAM" id="MobiDB-lite"/>
    </source>
</evidence>